<keyword evidence="1" id="KW-0433">Leucine-rich repeat</keyword>
<accession>A0A1I4XC18</accession>
<evidence type="ECO:0000256" key="4">
    <source>
        <dbReference type="SAM" id="SignalP"/>
    </source>
</evidence>
<evidence type="ECO:0000313" key="8">
    <source>
        <dbReference type="Proteomes" id="UP000198769"/>
    </source>
</evidence>
<evidence type="ECO:0000256" key="2">
    <source>
        <dbReference type="ARBA" id="ARBA00022729"/>
    </source>
</evidence>
<evidence type="ECO:0000313" key="7">
    <source>
        <dbReference type="EMBL" id="SFN23056.1"/>
    </source>
</evidence>
<keyword evidence="3" id="KW-0677">Repeat</keyword>
<dbReference type="RefSeq" id="WP_090024052.1">
    <property type="nucleotide sequence ID" value="NZ_FOVD01000002.1"/>
</dbReference>
<dbReference type="InterPro" id="IPR032675">
    <property type="entry name" value="LRR_dom_sf"/>
</dbReference>
<keyword evidence="2 4" id="KW-0732">Signal</keyword>
<gene>
    <name evidence="7" type="ORF">SAMN05421594_1668</name>
</gene>
<protein>
    <submittedName>
        <fullName evidence="7">Conserved repeat domain-containing protein/Por secretion system C-terminal sorting domain-containing protein</fullName>
    </submittedName>
</protein>
<dbReference type="InterPro" id="IPR047589">
    <property type="entry name" value="DUF11_rpt"/>
</dbReference>
<proteinExistence type="predicted"/>
<dbReference type="Pfam" id="PF18962">
    <property type="entry name" value="Por_Secre_tail"/>
    <property type="match status" value="1"/>
</dbReference>
<reference evidence="8" key="1">
    <citation type="submission" date="2016-10" db="EMBL/GenBank/DDBJ databases">
        <authorList>
            <person name="Varghese N."/>
            <person name="Submissions S."/>
        </authorList>
    </citation>
    <scope>NUCLEOTIDE SEQUENCE [LARGE SCALE GENOMIC DNA]</scope>
    <source>
        <strain evidence="8">DSM 25575</strain>
    </source>
</reference>
<evidence type="ECO:0000256" key="1">
    <source>
        <dbReference type="ARBA" id="ARBA00022614"/>
    </source>
</evidence>
<name>A0A1I4XC18_CHROL</name>
<evidence type="ECO:0000259" key="6">
    <source>
        <dbReference type="Pfam" id="PF24595"/>
    </source>
</evidence>
<dbReference type="Gene3D" id="3.80.10.10">
    <property type="entry name" value="Ribonuclease Inhibitor"/>
    <property type="match status" value="1"/>
</dbReference>
<evidence type="ECO:0000259" key="5">
    <source>
        <dbReference type="Pfam" id="PF18962"/>
    </source>
</evidence>
<dbReference type="InterPro" id="IPR055353">
    <property type="entry name" value="DUF7619"/>
</dbReference>
<dbReference type="EMBL" id="FOVD01000002">
    <property type="protein sequence ID" value="SFN23056.1"/>
    <property type="molecule type" value="Genomic_DNA"/>
</dbReference>
<evidence type="ECO:0000256" key="3">
    <source>
        <dbReference type="ARBA" id="ARBA00022737"/>
    </source>
</evidence>
<organism evidence="7 8">
    <name type="scientific">Chryseobacterium oleae</name>
    <dbReference type="NCBI Taxonomy" id="491207"/>
    <lineage>
        <taxon>Bacteria</taxon>
        <taxon>Pseudomonadati</taxon>
        <taxon>Bacteroidota</taxon>
        <taxon>Flavobacteriia</taxon>
        <taxon>Flavobacteriales</taxon>
        <taxon>Weeksellaceae</taxon>
        <taxon>Chryseobacterium group</taxon>
        <taxon>Chryseobacterium</taxon>
    </lineage>
</organism>
<dbReference type="InterPro" id="IPR026444">
    <property type="entry name" value="Secre_tail"/>
</dbReference>
<feature type="domain" description="DUF7619" evidence="6">
    <location>
        <begin position="548"/>
        <end position="678"/>
    </location>
</feature>
<dbReference type="NCBIfam" id="TIGR01451">
    <property type="entry name" value="B_ant_repeat"/>
    <property type="match status" value="1"/>
</dbReference>
<dbReference type="Proteomes" id="UP000198769">
    <property type="component" value="Unassembled WGS sequence"/>
</dbReference>
<feature type="chain" id="PRO_5011676420" evidence="4">
    <location>
        <begin position="19"/>
        <end position="766"/>
    </location>
</feature>
<feature type="domain" description="Secretion system C-terminal sorting" evidence="5">
    <location>
        <begin position="698"/>
        <end position="764"/>
    </location>
</feature>
<dbReference type="Pfam" id="PF24595">
    <property type="entry name" value="DUF7619"/>
    <property type="match status" value="1"/>
</dbReference>
<dbReference type="PANTHER" id="PTHR24366">
    <property type="entry name" value="IG(IMMUNOGLOBULIN) AND LRR(LEUCINE RICH REPEAT) DOMAINS"/>
    <property type="match status" value="1"/>
</dbReference>
<sequence>MKKIYFIICMMILSLFQAQTVNIPDANFKSLLVANIPYLAKDLMGNNTIIDANHDGEIQLSEAANISKLRFDLYDMPNYSSNFNNVVSIAGIKSFTNLTDLYIDSFTLLQTIDLSNSTALYKLDLSRCYVLSSVNLQGCSQLYDLDIFFTSIPSMDLSGLTNLYEVDMTQCQLANLSLNNNTNLNNLTLTSNKLQTLPSGQTPNLKFLSIAGNQFITLNFSGFPKLEMLNCTYNKFISIDLSQNTDLKIFGCDMNPNLKSLFIKNGINNFTQNNNSTFSNTPNLAYICADDSEISNVNALLPSTTSCVVNSYCSFTPGGAFYTISGNTKFDSNNNGCDVNDPNKAFQKFNITSGSISGSITANSSGNYSIPVQAGAHTISPVLENPTYFNISPTSLTANFPAQTSPLTQNFCMTANGNHPDLEVVIIPTDIAVPGFDADYKIVFKNKGTGTQSGNVVFGFNDDLMNFVSATTVPNSQSTGVLNWNFTNLLPFESREIKAKFTLNTSTQTPSLNMGDVLHYTAQINGVADETPADNTFTLNQTVVNSFDPNDKTCLEGASIAQAQVGDYVHYLIRFENNGTANARNIVVKDDIDTSKFDLSTLVPLSGSHSFVTKISGTNTAEFIFENIQLPFDDANNDGYVSFKIKTKSTLAAGNSFSNTARIYFDYNAPIVTNTYTTSVQTVLATSEVNTSKNGFNIYPNPVKDILYIQSKDEVIKAEIYDAAGRILNTTGVKNNAVNVSDLAKGNYIIKVSTKNKTLTLKFIKA</sequence>
<dbReference type="OrthoDB" id="1110367at2"/>
<dbReference type="SUPFAM" id="SSF52047">
    <property type="entry name" value="RNI-like"/>
    <property type="match status" value="1"/>
</dbReference>
<dbReference type="AlphaFoldDB" id="A0A1I4XC18"/>
<dbReference type="PANTHER" id="PTHR24366:SF96">
    <property type="entry name" value="LEUCINE RICH REPEAT CONTAINING 53"/>
    <property type="match status" value="1"/>
</dbReference>
<feature type="signal peptide" evidence="4">
    <location>
        <begin position="1"/>
        <end position="18"/>
    </location>
</feature>
<keyword evidence="8" id="KW-1185">Reference proteome</keyword>
<dbReference type="NCBIfam" id="TIGR04183">
    <property type="entry name" value="Por_Secre_tail"/>
    <property type="match status" value="1"/>
</dbReference>